<name>A0ABV6SPQ5_AZOPA</name>
<gene>
    <name evidence="1" type="ORF">ACFFGX_18830</name>
</gene>
<evidence type="ECO:0000313" key="1">
    <source>
        <dbReference type="EMBL" id="MFC0711511.1"/>
    </source>
</evidence>
<sequence>MSVVPFKPKGGGGEPPHIDNESYLMLVDTLIGFLKLCAEPDYPISPEHRAQLRTMRDLTVQLERLAERFTPPKGAA</sequence>
<comment type="caution">
    <text evidence="1">The sequence shown here is derived from an EMBL/GenBank/DDBJ whole genome shotgun (WGS) entry which is preliminary data.</text>
</comment>
<organism evidence="1 2">
    <name type="scientific">Azorhizophilus paspali</name>
    <name type="common">Azotobacter paspali</name>
    <dbReference type="NCBI Taxonomy" id="69963"/>
    <lineage>
        <taxon>Bacteria</taxon>
        <taxon>Pseudomonadati</taxon>
        <taxon>Pseudomonadota</taxon>
        <taxon>Gammaproteobacteria</taxon>
        <taxon>Pseudomonadales</taxon>
        <taxon>Pseudomonadaceae</taxon>
        <taxon>Azorhizophilus</taxon>
    </lineage>
</organism>
<proteinExistence type="predicted"/>
<keyword evidence="2" id="KW-1185">Reference proteome</keyword>
<accession>A0ABV6SPQ5</accession>
<dbReference type="Proteomes" id="UP001589891">
    <property type="component" value="Unassembled WGS sequence"/>
</dbReference>
<dbReference type="EMBL" id="JBHLSS010000121">
    <property type="protein sequence ID" value="MFC0711511.1"/>
    <property type="molecule type" value="Genomic_DNA"/>
</dbReference>
<protein>
    <submittedName>
        <fullName evidence="1">Uncharacterized protein</fullName>
    </submittedName>
</protein>
<reference evidence="1 2" key="1">
    <citation type="submission" date="2024-09" db="EMBL/GenBank/DDBJ databases">
        <authorList>
            <person name="Sun Q."/>
            <person name="Mori K."/>
        </authorList>
    </citation>
    <scope>NUCLEOTIDE SEQUENCE [LARGE SCALE GENOMIC DNA]</scope>
    <source>
        <strain evidence="1 2">NCAIM B.01794</strain>
    </source>
</reference>
<dbReference type="RefSeq" id="WP_376948288.1">
    <property type="nucleotide sequence ID" value="NZ_CP171449.1"/>
</dbReference>
<evidence type="ECO:0000313" key="2">
    <source>
        <dbReference type="Proteomes" id="UP001589891"/>
    </source>
</evidence>